<sequence length="82" mass="9302">MLTIPKVLTVLAFLFTIVLAVEAEVPSTNDPTYSNQRRVAKNILTKRLRIETSDSDYRGGRIKDVFGGYYDPYFSGGPWGWK</sequence>
<proteinExistence type="evidence at transcript level"/>
<keyword evidence="1" id="KW-0732">Signal</keyword>
<feature type="chain" id="PRO_5006589307" description="Secreted protein" evidence="1">
    <location>
        <begin position="24"/>
        <end position="82"/>
    </location>
</feature>
<organism evidence="2">
    <name type="scientific">Phakopsora pachyrhizi</name>
    <name type="common">Asian soybean rust disease fungus</name>
    <dbReference type="NCBI Taxonomy" id="170000"/>
    <lineage>
        <taxon>Eukaryota</taxon>
        <taxon>Fungi</taxon>
        <taxon>Dikarya</taxon>
        <taxon>Basidiomycota</taxon>
        <taxon>Pucciniomycotina</taxon>
        <taxon>Pucciniomycetes</taxon>
        <taxon>Pucciniales</taxon>
        <taxon>Phakopsoraceae</taxon>
        <taxon>Phakopsora</taxon>
    </lineage>
</organism>
<accession>A0A0S1MJ57</accession>
<evidence type="ECO:0008006" key="3">
    <source>
        <dbReference type="Google" id="ProtNLM"/>
    </source>
</evidence>
<evidence type="ECO:0000256" key="1">
    <source>
        <dbReference type="SAM" id="SignalP"/>
    </source>
</evidence>
<dbReference type="EMBL" id="KT246819">
    <property type="protein sequence ID" value="ALL40910.1"/>
    <property type="molecule type" value="mRNA"/>
</dbReference>
<reference evidence="2" key="1">
    <citation type="submission" date="2015-07" db="EMBL/GenBank/DDBJ databases">
        <title>Elucidating the P. pachyrhizi secretome and potential effectors.</title>
        <authorList>
            <person name="de Carvalho M.C.C.G."/>
            <person name="Nascimento L.C."/>
            <person name="Darben L.M."/>
            <person name="Polizel-Podanosqui A.M."/>
            <person name="Lopes-Caitar V.S."/>
            <person name="Rocha C.S."/>
            <person name="Qi M."/>
            <person name="Carazolle M."/>
            <person name="Kuwahara M.K."/>
            <person name="Pereira G.A.G."/>
            <person name="Abdelnoor R.V."/>
            <person name="Whitham S.A."/>
            <person name="Marcelino-Guimaraes F.C."/>
        </authorList>
    </citation>
    <scope>NUCLEOTIDE SEQUENCE</scope>
</reference>
<feature type="signal peptide" evidence="1">
    <location>
        <begin position="1"/>
        <end position="23"/>
    </location>
</feature>
<dbReference type="AlphaFoldDB" id="A0A0S1MJ57"/>
<protein>
    <recommendedName>
        <fullName evidence="3">Secreted protein</fullName>
    </recommendedName>
</protein>
<evidence type="ECO:0000313" key="2">
    <source>
        <dbReference type="EMBL" id="ALL40910.1"/>
    </source>
</evidence>
<name>A0A0S1MJ57_PHAPC</name>